<evidence type="ECO:0008006" key="3">
    <source>
        <dbReference type="Google" id="ProtNLM"/>
    </source>
</evidence>
<dbReference type="GO" id="GO:0016790">
    <property type="term" value="F:thiolester hydrolase activity"/>
    <property type="evidence" value="ECO:0007669"/>
    <property type="project" value="TreeGrafter"/>
</dbReference>
<protein>
    <recommendedName>
        <fullName evidence="3">AB hydrolase-1 domain-containing protein</fullName>
    </recommendedName>
</protein>
<accession>A0A6C0HHN1</accession>
<evidence type="ECO:0000313" key="2">
    <source>
        <dbReference type="EMBL" id="QHT79655.1"/>
    </source>
</evidence>
<keyword evidence="1" id="KW-0378">Hydrolase</keyword>
<dbReference type="SUPFAM" id="SSF53474">
    <property type="entry name" value="alpha/beta-Hydrolases"/>
    <property type="match status" value="1"/>
</dbReference>
<reference evidence="2" key="1">
    <citation type="journal article" date="2020" name="Nature">
        <title>Giant virus diversity and host interactions through global metagenomics.</title>
        <authorList>
            <person name="Schulz F."/>
            <person name="Roux S."/>
            <person name="Paez-Espino D."/>
            <person name="Jungbluth S."/>
            <person name="Walsh D.A."/>
            <person name="Denef V.J."/>
            <person name="McMahon K.D."/>
            <person name="Konstantinidis K.T."/>
            <person name="Eloe-Fadrosh E.A."/>
            <person name="Kyrpides N.C."/>
            <person name="Woyke T."/>
        </authorList>
    </citation>
    <scope>NUCLEOTIDE SEQUENCE</scope>
    <source>
        <strain evidence="2">GVMAG-M-3300023184-101</strain>
    </source>
</reference>
<evidence type="ECO:0000256" key="1">
    <source>
        <dbReference type="ARBA" id="ARBA00022801"/>
    </source>
</evidence>
<dbReference type="GO" id="GO:0005764">
    <property type="term" value="C:lysosome"/>
    <property type="evidence" value="ECO:0007669"/>
    <property type="project" value="TreeGrafter"/>
</dbReference>
<dbReference type="Gene3D" id="3.40.50.1820">
    <property type="entry name" value="alpha/beta hydrolase"/>
    <property type="match status" value="1"/>
</dbReference>
<proteinExistence type="predicted"/>
<dbReference type="EMBL" id="MN739951">
    <property type="protein sequence ID" value="QHT79655.1"/>
    <property type="molecule type" value="Genomic_DNA"/>
</dbReference>
<dbReference type="InterPro" id="IPR029058">
    <property type="entry name" value="AB_hydrolase_fold"/>
</dbReference>
<name>A0A6C0HHN1_9ZZZZ</name>
<dbReference type="Pfam" id="PF02089">
    <property type="entry name" value="Palm_thioest"/>
    <property type="match status" value="1"/>
</dbReference>
<sequence>MIIIKLCILLLIPFNKTCVKSYPIVNNVIYNDSYNDNSDYDGQYNMNAIPVVVLHGVASSSMKMQEFSEWISDTFNRTVFNIEIGNGESTSLYTPLPSQLDILCDTLYDIDALKNGFDFIGMSQGGLLARGYVEQCNNYPVHNLITLVSPHGGVKNGLTLNMYSDFFQSHLSVAGYWRDPTELPTYLAKCNYLPLLNNERLTTGSDKQKTNLMSLVNFVAIWSSLDTTVIPPESAKFSFYDEEYNVIPIQDTELYQSDLLGLKYLDENDGFHIHETNCSHVEHRDPVCYNQMYEILRLYL</sequence>
<dbReference type="PANTHER" id="PTHR11247:SF8">
    <property type="entry name" value="PALMITOYL-PROTEIN THIOESTERASE 1"/>
    <property type="match status" value="1"/>
</dbReference>
<dbReference type="AlphaFoldDB" id="A0A6C0HHN1"/>
<organism evidence="2">
    <name type="scientific">viral metagenome</name>
    <dbReference type="NCBI Taxonomy" id="1070528"/>
    <lineage>
        <taxon>unclassified sequences</taxon>
        <taxon>metagenomes</taxon>
        <taxon>organismal metagenomes</taxon>
    </lineage>
</organism>
<dbReference type="PANTHER" id="PTHR11247">
    <property type="entry name" value="PALMITOYL-PROTEIN THIOESTERASE/DOLICHYLDIPHOSPHATASE 1"/>
    <property type="match status" value="1"/>
</dbReference>